<reference evidence="10" key="2">
    <citation type="submission" date="2014-08" db="EMBL/GenBank/DDBJ databases">
        <title>Exploiting Issatchenkia orientalis SD108 for Succinic Acid Production.</title>
        <authorList>
            <person name="Xiao H."/>
            <person name="Shao Z."/>
            <person name="Jiang Y."/>
            <person name="Dole S."/>
            <person name="Zhao H."/>
        </authorList>
    </citation>
    <scope>NUCLEOTIDE SEQUENCE [LARGE SCALE GENOMIC DNA]</scope>
    <source>
        <strain evidence="10">SD108</strain>
    </source>
</reference>
<dbReference type="SMART" id="SM00906">
    <property type="entry name" value="Fungal_trans"/>
    <property type="match status" value="1"/>
</dbReference>
<evidence type="ECO:0000313" key="15">
    <source>
        <dbReference type="Proteomes" id="UP000195871"/>
    </source>
</evidence>
<keyword evidence="2" id="KW-0479">Metal-binding</keyword>
<reference evidence="12 15" key="5">
    <citation type="submission" date="2017-05" db="EMBL/GenBank/DDBJ databases">
        <title>The Genome Sequence of Candida krusei Ckrusei653.</title>
        <authorList>
            <person name="Cuomo C."/>
            <person name="Forche A."/>
            <person name="Young S."/>
            <person name="Abouelleil A."/>
            <person name="Cao P."/>
            <person name="Chapman S."/>
            <person name="Cusick C."/>
            <person name="Shea T."/>
            <person name="Nusbaum C."/>
            <person name="Birren B."/>
        </authorList>
    </citation>
    <scope>NUCLEOTIDE SEQUENCE [LARGE SCALE GENOMIC DNA]</scope>
    <source>
        <strain evidence="12 15">Ckrusei653</strain>
    </source>
</reference>
<evidence type="ECO:0000256" key="2">
    <source>
        <dbReference type="ARBA" id="ARBA00022723"/>
    </source>
</evidence>
<accession>A0A099P4Z6</accession>
<reference evidence="13" key="1">
    <citation type="journal article" date="2014" name="Microb. Cell Fact.">
        <title>Exploiting Issatchenkia orientalis SD108 for succinic acid production.</title>
        <authorList>
            <person name="Xiao H."/>
            <person name="Shao Z."/>
            <person name="Jiang Y."/>
            <person name="Dole S."/>
            <person name="Zhao H."/>
        </authorList>
    </citation>
    <scope>NUCLEOTIDE SEQUENCE [LARGE SCALE GENOMIC DNA]</scope>
    <source>
        <strain evidence="13">SD108</strain>
    </source>
</reference>
<evidence type="ECO:0000256" key="6">
    <source>
        <dbReference type="ARBA" id="ARBA00023163"/>
    </source>
</evidence>
<proteinExistence type="predicted"/>
<dbReference type="GO" id="GO:0000981">
    <property type="term" value="F:DNA-binding transcription factor activity, RNA polymerase II-specific"/>
    <property type="evidence" value="ECO:0007669"/>
    <property type="project" value="TreeGrafter"/>
</dbReference>
<sequence>MKENIYYTQKTVVSLIEKLEKLKSEVSFSTTPPTIVHRSNSMEMDHNSVNNGDSGHSERCGTSKTTSEVNISESSSTTGSGKEKRQKRLTIEDLSAEVGSMTITQSNEVNLGSLPSFFGSQFTKLFLRQLSLGKLGEMKCSQNEFENFDMNISQRYATLPPYRITRFAVLKYINYIHVLYPILVLQDLKLTVLKMYSSPRQVTLNEKFTLFLVISIGLDRGEKDEELSSYAKQFKPLDYFNTAYRYLEEIISQRSEKSLQALLLVIIWILNTTIIQTNFEDLWHLVRFSMSFAMELGVHRYNPAWNFGAVKNELRNRLFWCTYILDREIAIKFSRSLSLRKQAIDTPLPKLIEEDYIIDDSFATSDDLKIYDKIQFRPAMLLISISEIYGDILENIYVKRSRGEGQMTEQEFISYKGKLESSLNEWMGQVKDQFNSDLACFHQLRVKYCIASVLMNRPSPSIPKPTIESVVTCKNSSIACIDSYTWLIEHGYKVKSTSADHIMISSLSLAYSCWKTESNSNVLKDYSMKIINIIDFILEYYPAFAKFKNLFTILSSVVIDGFDNLENTKKSSAERIEYLKHHIPLQVRRIITGIQYPTMNSFSRENFTEFNDRFTDELFDVFKQNTPNSKEFEFVSEMFST</sequence>
<evidence type="ECO:0000256" key="5">
    <source>
        <dbReference type="ARBA" id="ARBA00023125"/>
    </source>
</evidence>
<evidence type="ECO:0000256" key="4">
    <source>
        <dbReference type="ARBA" id="ARBA00023015"/>
    </source>
</evidence>
<dbReference type="HOGENOM" id="CLU_427026_0_0_1"/>
<protein>
    <submittedName>
        <fullName evidence="11">Transcriptional activator protein acu-15</fullName>
    </submittedName>
</protein>
<feature type="domain" description="Xylanolytic transcriptional activator regulatory" evidence="9">
    <location>
        <begin position="282"/>
        <end position="355"/>
    </location>
</feature>
<organism evidence="10 13">
    <name type="scientific">Pichia kudriavzevii</name>
    <name type="common">Yeast</name>
    <name type="synonym">Issatchenkia orientalis</name>
    <dbReference type="NCBI Taxonomy" id="4909"/>
    <lineage>
        <taxon>Eukaryota</taxon>
        <taxon>Fungi</taxon>
        <taxon>Dikarya</taxon>
        <taxon>Ascomycota</taxon>
        <taxon>Saccharomycotina</taxon>
        <taxon>Pichiomycetes</taxon>
        <taxon>Pichiales</taxon>
        <taxon>Pichiaceae</taxon>
        <taxon>Pichia</taxon>
    </lineage>
</organism>
<dbReference type="VEuPathDB" id="FungiDB:C5L36_0A01990"/>
<keyword evidence="6" id="KW-0804">Transcription</keyword>
<dbReference type="Proteomes" id="UP000029867">
    <property type="component" value="Unassembled WGS sequence"/>
</dbReference>
<feature type="compositionally biased region" description="Polar residues" evidence="8">
    <location>
        <begin position="62"/>
        <end position="71"/>
    </location>
</feature>
<dbReference type="InterPro" id="IPR007219">
    <property type="entry name" value="XnlR_reg_dom"/>
</dbReference>
<evidence type="ECO:0000313" key="14">
    <source>
        <dbReference type="Proteomes" id="UP000189274"/>
    </source>
</evidence>
<dbReference type="GO" id="GO:0005634">
    <property type="term" value="C:nucleus"/>
    <property type="evidence" value="ECO:0007669"/>
    <property type="project" value="UniProtKB-SubCell"/>
</dbReference>
<feature type="compositionally biased region" description="Polar residues" evidence="8">
    <location>
        <begin position="33"/>
        <end position="54"/>
    </location>
</feature>
<dbReference type="EMBL" id="MQVM01000030">
    <property type="protein sequence ID" value="ONH71681.1"/>
    <property type="molecule type" value="Genomic_DNA"/>
</dbReference>
<feature type="region of interest" description="Disordered" evidence="8">
    <location>
        <begin position="33"/>
        <end position="88"/>
    </location>
</feature>
<dbReference type="PANTHER" id="PTHR47782:SF12">
    <property type="entry name" value="ZN(II)2CYS6 TRANSCRIPTION FACTOR (EUROFUNG)"/>
    <property type="match status" value="1"/>
</dbReference>
<dbReference type="GO" id="GO:0006351">
    <property type="term" value="P:DNA-templated transcription"/>
    <property type="evidence" value="ECO:0007669"/>
    <property type="project" value="InterPro"/>
</dbReference>
<evidence type="ECO:0000313" key="10">
    <source>
        <dbReference type="EMBL" id="KGK39990.1"/>
    </source>
</evidence>
<dbReference type="GO" id="GO:0043565">
    <property type="term" value="F:sequence-specific DNA binding"/>
    <property type="evidence" value="ECO:0007669"/>
    <property type="project" value="TreeGrafter"/>
</dbReference>
<dbReference type="Pfam" id="PF04082">
    <property type="entry name" value="Fungal_trans"/>
    <property type="match status" value="1"/>
</dbReference>
<evidence type="ECO:0000256" key="1">
    <source>
        <dbReference type="ARBA" id="ARBA00004123"/>
    </source>
</evidence>
<evidence type="ECO:0000313" key="11">
    <source>
        <dbReference type="EMBL" id="ONH71681.1"/>
    </source>
</evidence>
<keyword evidence="3" id="KW-0862">Zinc</keyword>
<evidence type="ECO:0000313" key="12">
    <source>
        <dbReference type="EMBL" id="OUT23088.1"/>
    </source>
</evidence>
<gene>
    <name evidence="11" type="ORF">BOH78_4331</name>
    <name evidence="12" type="ORF">CAS74_001396</name>
    <name evidence="10" type="ORF">JL09_g875</name>
</gene>
<dbReference type="eggNOG" id="ENOG502S5J3">
    <property type="taxonomic scope" value="Eukaryota"/>
</dbReference>
<dbReference type="AlphaFoldDB" id="A0A099P4Z6"/>
<dbReference type="GO" id="GO:0008270">
    <property type="term" value="F:zinc ion binding"/>
    <property type="evidence" value="ECO:0007669"/>
    <property type="project" value="InterPro"/>
</dbReference>
<dbReference type="InterPro" id="IPR052202">
    <property type="entry name" value="Yeast_MetPath_Reg"/>
</dbReference>
<evidence type="ECO:0000313" key="13">
    <source>
        <dbReference type="Proteomes" id="UP000029867"/>
    </source>
</evidence>
<comment type="subcellular location">
    <subcellularLocation>
        <location evidence="1">Nucleus</location>
    </subcellularLocation>
</comment>
<evidence type="ECO:0000259" key="9">
    <source>
        <dbReference type="SMART" id="SM00906"/>
    </source>
</evidence>
<comment type="caution">
    <text evidence="10">The sequence shown here is derived from an EMBL/GenBank/DDBJ whole genome shotgun (WGS) entry which is preliminary data.</text>
</comment>
<dbReference type="CDD" id="cd12148">
    <property type="entry name" value="fungal_TF_MHR"/>
    <property type="match status" value="1"/>
</dbReference>
<evidence type="ECO:0000256" key="3">
    <source>
        <dbReference type="ARBA" id="ARBA00022833"/>
    </source>
</evidence>
<reference evidence="14" key="3">
    <citation type="journal article" date="2017" name="Genome Announc.">
        <title>Genome sequences of Cyberlindnera fabianii 65, Pichia kudriavzevii 129, and Saccharomyces cerevisiae 131 isolated from fermented masau fruits in Zimbabwe.</title>
        <authorList>
            <person name="van Rijswijck I.M.H."/>
            <person name="Derks M.F.L."/>
            <person name="Abee T."/>
            <person name="de Ridder D."/>
            <person name="Smid E.J."/>
        </authorList>
    </citation>
    <scope>NUCLEOTIDE SEQUENCE [LARGE SCALE GENOMIC DNA]</scope>
    <source>
        <strain evidence="14">129</strain>
    </source>
</reference>
<reference evidence="11" key="4">
    <citation type="submission" date="2017-01" db="EMBL/GenBank/DDBJ databases">
        <authorList>
            <person name="Mah S.A."/>
            <person name="Swanson W.J."/>
            <person name="Moy G.W."/>
            <person name="Vacquier V.D."/>
        </authorList>
    </citation>
    <scope>NUCLEOTIDE SEQUENCE [LARGE SCALE GENOMIC DNA]</scope>
    <source>
        <strain evidence="11">129</strain>
    </source>
</reference>
<dbReference type="EMBL" id="NHMM01000002">
    <property type="protein sequence ID" value="OUT23088.1"/>
    <property type="molecule type" value="Genomic_DNA"/>
</dbReference>
<keyword evidence="5" id="KW-0238">DNA-binding</keyword>
<keyword evidence="4" id="KW-0805">Transcription regulation</keyword>
<dbReference type="Proteomes" id="UP000195871">
    <property type="component" value="Unassembled WGS sequence"/>
</dbReference>
<dbReference type="GO" id="GO:0045944">
    <property type="term" value="P:positive regulation of transcription by RNA polymerase II"/>
    <property type="evidence" value="ECO:0007669"/>
    <property type="project" value="TreeGrafter"/>
</dbReference>
<dbReference type="EMBL" id="JQFK01000005">
    <property type="protein sequence ID" value="KGK39990.1"/>
    <property type="molecule type" value="Genomic_DNA"/>
</dbReference>
<keyword evidence="7" id="KW-0539">Nucleus</keyword>
<dbReference type="PANTHER" id="PTHR47782">
    <property type="entry name" value="ZN(II)2CYS6 TRANSCRIPTION FACTOR (EUROFUNG)-RELATED"/>
    <property type="match status" value="1"/>
</dbReference>
<evidence type="ECO:0000256" key="8">
    <source>
        <dbReference type="SAM" id="MobiDB-lite"/>
    </source>
</evidence>
<evidence type="ECO:0000256" key="7">
    <source>
        <dbReference type="ARBA" id="ARBA00023242"/>
    </source>
</evidence>
<name>A0A099P4Z6_PICKU</name>
<dbReference type="Proteomes" id="UP000189274">
    <property type="component" value="Unassembled WGS sequence"/>
</dbReference>